<keyword evidence="4" id="KW-1185">Reference proteome</keyword>
<feature type="domain" description="Endonuclease/exonuclease/phosphatase" evidence="2">
    <location>
        <begin position="36"/>
        <end position="314"/>
    </location>
</feature>
<dbReference type="AlphaFoldDB" id="A0A4Y1WTI5"/>
<feature type="chain" id="PRO_5021305344" description="Endonuclease/exonuclease/phosphatase domain-containing protein" evidence="1">
    <location>
        <begin position="26"/>
        <end position="329"/>
    </location>
</feature>
<dbReference type="Gene3D" id="3.60.10.10">
    <property type="entry name" value="Endonuclease/exonuclease/phosphatase"/>
    <property type="match status" value="1"/>
</dbReference>
<dbReference type="KEGG" id="acou:A5CBH24_15000"/>
<dbReference type="InterPro" id="IPR005135">
    <property type="entry name" value="Endo/exonuclease/phosphatase"/>
</dbReference>
<evidence type="ECO:0000313" key="4">
    <source>
        <dbReference type="Proteomes" id="UP000318946"/>
    </source>
</evidence>
<gene>
    <name evidence="3" type="ORF">A5CBH24_15000</name>
</gene>
<dbReference type="GO" id="GO:0003824">
    <property type="term" value="F:catalytic activity"/>
    <property type="evidence" value="ECO:0007669"/>
    <property type="project" value="InterPro"/>
</dbReference>
<feature type="signal peptide" evidence="1">
    <location>
        <begin position="1"/>
        <end position="25"/>
    </location>
</feature>
<dbReference type="EMBL" id="AP019735">
    <property type="protein sequence ID" value="BBL04187.1"/>
    <property type="molecule type" value="Genomic_DNA"/>
</dbReference>
<evidence type="ECO:0000259" key="2">
    <source>
        <dbReference type="Pfam" id="PF03372"/>
    </source>
</evidence>
<protein>
    <recommendedName>
        <fullName evidence="2">Endonuclease/exonuclease/phosphatase domain-containing protein</fullName>
    </recommendedName>
</protein>
<name>A0A4Y1WTI5_9BACT</name>
<proteinExistence type="predicted"/>
<reference evidence="4" key="1">
    <citation type="submission" date="2019-06" db="EMBL/GenBank/DDBJ databases">
        <title>Alistipes onderdonkii subsp. vulgaris subsp. nov., Alistipes dispar sp. nov. and Alistipes communis sp. nov., isolated from human faeces, and creation of Alistipes onderdonkii subsp. onderdonkii subsp. nov.</title>
        <authorList>
            <person name="Sakamoto M."/>
            <person name="Ikeyama N."/>
            <person name="Ogata Y."/>
            <person name="Suda W."/>
            <person name="Iino T."/>
            <person name="Hattori M."/>
            <person name="Ohkuma M."/>
        </authorList>
    </citation>
    <scope>NUCLEOTIDE SEQUENCE [LARGE SCALE GENOMIC DNA]</scope>
    <source>
        <strain evidence="4">5CBH24</strain>
    </source>
</reference>
<evidence type="ECO:0000256" key="1">
    <source>
        <dbReference type="SAM" id="SignalP"/>
    </source>
</evidence>
<organism evidence="3 4">
    <name type="scientific">Alistipes communis</name>
    <dbReference type="NCBI Taxonomy" id="2585118"/>
    <lineage>
        <taxon>Bacteria</taxon>
        <taxon>Pseudomonadati</taxon>
        <taxon>Bacteroidota</taxon>
        <taxon>Bacteroidia</taxon>
        <taxon>Bacteroidales</taxon>
        <taxon>Rikenellaceae</taxon>
        <taxon>Alistipes</taxon>
    </lineage>
</organism>
<dbReference type="OrthoDB" id="9778989at2"/>
<dbReference type="GeneID" id="78342223"/>
<dbReference type="InterPro" id="IPR036691">
    <property type="entry name" value="Endo/exonu/phosph_ase_sf"/>
</dbReference>
<sequence>MNLKRILFCLTACAAAIATSVPCAAKRPSGSDLRLLYWNIQNGMWSGQDDNYDRFVEWVKEFDADVCVWCEAQSIYRSGTADRMPEADRYLVGNWGELAARYGHKYWYVGGHRDNFPQVITSKYPIENVERIVGEEPDSVVTHGAGWARIVKNGRTVNIVTLHLWPQAYAYRATDVAASRDAHEGDRYRRMEIEYICRHTIGTAPRAAEELWVMLGDNNSWSRLDNWFYKCPEDDPRLLTQDYVLEHTPYVDVIARQHPGRFQTTTHSEKRIDFVYCTPALYDCVTRAEVVRDDYTEPVRDPKKLSNFWHPSDHRPIVVDFDLKKARKQ</sequence>
<keyword evidence="1" id="KW-0732">Signal</keyword>
<dbReference type="SUPFAM" id="SSF56219">
    <property type="entry name" value="DNase I-like"/>
    <property type="match status" value="1"/>
</dbReference>
<dbReference type="Pfam" id="PF03372">
    <property type="entry name" value="Exo_endo_phos"/>
    <property type="match status" value="1"/>
</dbReference>
<dbReference type="Proteomes" id="UP000318946">
    <property type="component" value="Chromosome"/>
</dbReference>
<dbReference type="RefSeq" id="WP_141412703.1">
    <property type="nucleotide sequence ID" value="NZ_AP019735.1"/>
</dbReference>
<evidence type="ECO:0000313" key="3">
    <source>
        <dbReference type="EMBL" id="BBL04187.1"/>
    </source>
</evidence>
<accession>A0A4Y1WTI5</accession>